<dbReference type="InParanoid" id="A0A2P5HM76"/>
<sequence>MARPSITPARPTDHEASMWTIWVPETKPQPKLFELRPGLIVKVGLQDRRLERRAGLPSNKELHELALVGPMLRGQQIFPRLIDVITRGASPHQPPLFPVKLELYPKLLINWEKSEAGSKSETSSGSPGSGIDGRKTSHASASARDSPHSAGTAHSADSINYGERFIQRITGQASNAGSSNPPTDFVLCIDGTGNDMVNEIELKNTNIARITDLINFGTHKGRMTLVAYQQGLGNEGKSRRNNESLLAGWAAKLHARFDELWPTAGKIATLVAINYAYISLNVYPNKDRIFLFGFSRGAYVSQITAALVADLGTLSNEQYVDKVSHQVEHSEVIRDIVHLWLERRGTMSAKMIKSELGPFGECLIPARIQFLGLFDMVASVGAPDVANTELQDKAFQFAESIHNRPNILNASHAVAISEHRNQFKPVLWKQKANDQSVSQVWFPGYHTSIGGGTKTQGLMIYHITLVWMLSKCIDLHHVIDKKELQKLIAQDAKFAANRQDEEEPFVIPDSRKRIWKIPGLGEHIRTEFGLANIDLVHRVCDEDKWIMRCAPKMPDIDGTEQHPIQTKYLLQQKRIDKPNAFELEFYDGVMFNHGPGQRSTSVSPPKRAGRGMARVLDS</sequence>
<proteinExistence type="predicted"/>
<keyword evidence="4" id="KW-1185">Reference proteome</keyword>
<dbReference type="InterPro" id="IPR018712">
    <property type="entry name" value="Tle1-like_cat"/>
</dbReference>
<dbReference type="EMBL" id="MAVT02001287">
    <property type="protein sequence ID" value="POS71378.1"/>
    <property type="molecule type" value="Genomic_DNA"/>
</dbReference>
<feature type="region of interest" description="Disordered" evidence="1">
    <location>
        <begin position="594"/>
        <end position="618"/>
    </location>
</feature>
<dbReference type="Pfam" id="PF09994">
    <property type="entry name" value="T6SS_Tle1-like_cat"/>
    <property type="match status" value="1"/>
</dbReference>
<gene>
    <name evidence="3" type="ORF">DHEL01_v210227</name>
</gene>
<dbReference type="PANTHER" id="PTHR33840:SF1">
    <property type="entry name" value="TLE1 PHOSPHOLIPASE DOMAIN-CONTAINING PROTEIN"/>
    <property type="match status" value="1"/>
</dbReference>
<dbReference type="STRING" id="158607.A0A2P5HM76"/>
<reference evidence="3" key="1">
    <citation type="submission" date="2017-09" db="EMBL/GenBank/DDBJ databases">
        <title>Polyketide synthases of a Diaporthe helianthi virulent isolate.</title>
        <authorList>
            <person name="Baroncelli R."/>
        </authorList>
    </citation>
    <scope>NUCLEOTIDE SEQUENCE [LARGE SCALE GENOMIC DNA]</scope>
    <source>
        <strain evidence="3">7/96</strain>
    </source>
</reference>
<dbReference type="AlphaFoldDB" id="A0A2P5HM76"/>
<evidence type="ECO:0000313" key="4">
    <source>
        <dbReference type="Proteomes" id="UP000094444"/>
    </source>
</evidence>
<evidence type="ECO:0000259" key="2">
    <source>
        <dbReference type="Pfam" id="PF09994"/>
    </source>
</evidence>
<feature type="region of interest" description="Disordered" evidence="1">
    <location>
        <begin position="115"/>
        <end position="157"/>
    </location>
</feature>
<accession>A0A2P5HM76</accession>
<protein>
    <recommendedName>
        <fullName evidence="2">T6SS Phospholipase effector Tle1-like catalytic domain-containing protein</fullName>
    </recommendedName>
</protein>
<evidence type="ECO:0000256" key="1">
    <source>
        <dbReference type="SAM" id="MobiDB-lite"/>
    </source>
</evidence>
<dbReference type="Proteomes" id="UP000094444">
    <property type="component" value="Unassembled WGS sequence"/>
</dbReference>
<dbReference type="PANTHER" id="PTHR33840">
    <property type="match status" value="1"/>
</dbReference>
<feature type="domain" description="T6SS Phospholipase effector Tle1-like catalytic" evidence="2">
    <location>
        <begin position="185"/>
        <end position="470"/>
    </location>
</feature>
<evidence type="ECO:0000313" key="3">
    <source>
        <dbReference type="EMBL" id="POS71378.1"/>
    </source>
</evidence>
<dbReference type="OrthoDB" id="59699at2759"/>
<organism evidence="3 4">
    <name type="scientific">Diaporthe helianthi</name>
    <dbReference type="NCBI Taxonomy" id="158607"/>
    <lineage>
        <taxon>Eukaryota</taxon>
        <taxon>Fungi</taxon>
        <taxon>Dikarya</taxon>
        <taxon>Ascomycota</taxon>
        <taxon>Pezizomycotina</taxon>
        <taxon>Sordariomycetes</taxon>
        <taxon>Sordariomycetidae</taxon>
        <taxon>Diaporthales</taxon>
        <taxon>Diaporthaceae</taxon>
        <taxon>Diaporthe</taxon>
    </lineage>
</organism>
<comment type="caution">
    <text evidence="3">The sequence shown here is derived from an EMBL/GenBank/DDBJ whole genome shotgun (WGS) entry which is preliminary data.</text>
</comment>
<name>A0A2P5HM76_DIAHE</name>